<keyword evidence="2" id="KW-1185">Reference proteome</keyword>
<feature type="non-terminal residue" evidence="1">
    <location>
        <position position="157"/>
    </location>
</feature>
<dbReference type="EMBL" id="JAMKFB020000020">
    <property type="protein sequence ID" value="KAL0164734.1"/>
    <property type="molecule type" value="Genomic_DNA"/>
</dbReference>
<evidence type="ECO:0000313" key="1">
    <source>
        <dbReference type="EMBL" id="KAL0164734.1"/>
    </source>
</evidence>
<organism evidence="1 2">
    <name type="scientific">Cirrhinus mrigala</name>
    <name type="common">Mrigala</name>
    <dbReference type="NCBI Taxonomy" id="683832"/>
    <lineage>
        <taxon>Eukaryota</taxon>
        <taxon>Metazoa</taxon>
        <taxon>Chordata</taxon>
        <taxon>Craniata</taxon>
        <taxon>Vertebrata</taxon>
        <taxon>Euteleostomi</taxon>
        <taxon>Actinopterygii</taxon>
        <taxon>Neopterygii</taxon>
        <taxon>Teleostei</taxon>
        <taxon>Ostariophysi</taxon>
        <taxon>Cypriniformes</taxon>
        <taxon>Cyprinidae</taxon>
        <taxon>Labeoninae</taxon>
        <taxon>Labeonini</taxon>
        <taxon>Cirrhinus</taxon>
    </lineage>
</organism>
<feature type="non-terminal residue" evidence="1">
    <location>
        <position position="1"/>
    </location>
</feature>
<accession>A0ABD0NS40</accession>
<comment type="caution">
    <text evidence="1">The sequence shown here is derived from an EMBL/GenBank/DDBJ whole genome shotgun (WGS) entry which is preliminary data.</text>
</comment>
<reference evidence="1 2" key="1">
    <citation type="submission" date="2024-05" db="EMBL/GenBank/DDBJ databases">
        <title>Genome sequencing and assembly of Indian major carp, Cirrhinus mrigala (Hamilton, 1822).</title>
        <authorList>
            <person name="Mohindra V."/>
            <person name="Chowdhury L.M."/>
            <person name="Lal K."/>
            <person name="Jena J.K."/>
        </authorList>
    </citation>
    <scope>NUCLEOTIDE SEQUENCE [LARGE SCALE GENOMIC DNA]</scope>
    <source>
        <strain evidence="1">CM1030</strain>
        <tissue evidence="1">Blood</tissue>
    </source>
</reference>
<name>A0ABD0NS40_CIRMR</name>
<sequence length="157" mass="17466">FQACVYFAAIFQAISCGIHYLASVFLVETPKFLCDAPSNITDVLYRNHSSTSLADIWTYYKPGDGPVVVRTAGGDQWELSPCLKALRLDAINFQYEFFGNKTVESCGGFVYDHSEVEQSIVTDWDLVCEKEWLAKLTQPTFMLGVLIGALVFGDIAD</sequence>
<dbReference type="AlphaFoldDB" id="A0ABD0NS40"/>
<proteinExistence type="predicted"/>
<evidence type="ECO:0000313" key="2">
    <source>
        <dbReference type="Proteomes" id="UP001529510"/>
    </source>
</evidence>
<protein>
    <submittedName>
        <fullName evidence="1">Uncharacterized protein</fullName>
    </submittedName>
</protein>
<gene>
    <name evidence="1" type="ORF">M9458_040487</name>
</gene>
<dbReference type="Proteomes" id="UP001529510">
    <property type="component" value="Unassembled WGS sequence"/>
</dbReference>